<evidence type="ECO:0000256" key="7">
    <source>
        <dbReference type="ARBA" id="ARBA00023136"/>
    </source>
</evidence>
<name>A0A9P6F740_9FUNG</name>
<dbReference type="Gene3D" id="3.40.50.300">
    <property type="entry name" value="P-loop containing nucleotide triphosphate hydrolases"/>
    <property type="match status" value="1"/>
</dbReference>
<evidence type="ECO:0000256" key="3">
    <source>
        <dbReference type="ARBA" id="ARBA00022692"/>
    </source>
</evidence>
<proteinExistence type="inferred from homology"/>
<keyword evidence="5" id="KW-0067">ATP-binding</keyword>
<dbReference type="GO" id="GO:0005743">
    <property type="term" value="C:mitochondrial inner membrane"/>
    <property type="evidence" value="ECO:0007669"/>
    <property type="project" value="TreeGrafter"/>
</dbReference>
<evidence type="ECO:0000256" key="5">
    <source>
        <dbReference type="ARBA" id="ARBA00022840"/>
    </source>
</evidence>
<dbReference type="EMBL" id="JAAAXW010000089">
    <property type="protein sequence ID" value="KAF9544503.1"/>
    <property type="molecule type" value="Genomic_DNA"/>
</dbReference>
<evidence type="ECO:0000313" key="10">
    <source>
        <dbReference type="EMBL" id="KAF9544503.1"/>
    </source>
</evidence>
<dbReference type="Pfam" id="PF00005">
    <property type="entry name" value="ABC_tran"/>
    <property type="match status" value="1"/>
</dbReference>
<dbReference type="GO" id="GO:0015421">
    <property type="term" value="F:ABC-type oligopeptide transporter activity"/>
    <property type="evidence" value="ECO:0007669"/>
    <property type="project" value="TreeGrafter"/>
</dbReference>
<dbReference type="FunFam" id="3.40.50.300:FF:000913">
    <property type="entry name" value="ABC multidrug transporter SitT"/>
    <property type="match status" value="1"/>
</dbReference>
<dbReference type="PROSITE" id="PS50893">
    <property type="entry name" value="ABC_TRANSPORTER_2"/>
    <property type="match status" value="1"/>
</dbReference>
<evidence type="ECO:0000256" key="4">
    <source>
        <dbReference type="ARBA" id="ARBA00022741"/>
    </source>
</evidence>
<keyword evidence="4" id="KW-0547">Nucleotide-binding</keyword>
<evidence type="ECO:0000256" key="2">
    <source>
        <dbReference type="ARBA" id="ARBA00007577"/>
    </source>
</evidence>
<keyword evidence="7" id="KW-0472">Membrane</keyword>
<gene>
    <name evidence="10" type="primary">MDR1</name>
    <name evidence="10" type="ORF">EC957_011899</name>
</gene>
<comment type="caution">
    <text evidence="10">The sequence shown here is derived from an EMBL/GenBank/DDBJ whole genome shotgun (WGS) entry which is preliminary data.</text>
</comment>
<dbReference type="InterPro" id="IPR003593">
    <property type="entry name" value="AAA+_ATPase"/>
</dbReference>
<dbReference type="GO" id="GO:0005524">
    <property type="term" value="F:ATP binding"/>
    <property type="evidence" value="ECO:0007669"/>
    <property type="project" value="UniProtKB-KW"/>
</dbReference>
<comment type="similarity">
    <text evidence="2">Belongs to the ABC transporter superfamily. ABCB family. Multidrug resistance exporter (TC 3.A.1.201) subfamily.</text>
</comment>
<dbReference type="GO" id="GO:0016887">
    <property type="term" value="F:ATP hydrolysis activity"/>
    <property type="evidence" value="ECO:0007669"/>
    <property type="project" value="InterPro"/>
</dbReference>
<dbReference type="PROSITE" id="PS50159">
    <property type="entry name" value="RIBOSOMAL_S13_2"/>
    <property type="match status" value="1"/>
</dbReference>
<keyword evidence="6" id="KW-1133">Transmembrane helix</keyword>
<protein>
    <submittedName>
        <fullName evidence="10">GTPase-activating protein</fullName>
    </submittedName>
</protein>
<dbReference type="PANTHER" id="PTHR43394:SF27">
    <property type="entry name" value="ATP-DEPENDENT TRANSLOCASE ABCB1-LIKE"/>
    <property type="match status" value="1"/>
</dbReference>
<accession>A0A9P6F740</accession>
<evidence type="ECO:0000313" key="11">
    <source>
        <dbReference type="Proteomes" id="UP000723463"/>
    </source>
</evidence>
<reference evidence="10" key="1">
    <citation type="journal article" date="2020" name="Fungal Divers.">
        <title>Resolving the Mortierellaceae phylogeny through synthesis of multi-gene phylogenetics and phylogenomics.</title>
        <authorList>
            <person name="Vandepol N."/>
            <person name="Liber J."/>
            <person name="Desiro A."/>
            <person name="Na H."/>
            <person name="Kennedy M."/>
            <person name="Barry K."/>
            <person name="Grigoriev I.V."/>
            <person name="Miller A.N."/>
            <person name="O'Donnell K."/>
            <person name="Stajich J.E."/>
            <person name="Bonito G."/>
        </authorList>
    </citation>
    <scope>NUCLEOTIDE SEQUENCE</scope>
    <source>
        <strain evidence="10">NRRL 2591</strain>
    </source>
</reference>
<keyword evidence="3" id="KW-0812">Transmembrane</keyword>
<dbReference type="InterPro" id="IPR017871">
    <property type="entry name" value="ABC_transporter-like_CS"/>
</dbReference>
<dbReference type="InterPro" id="IPR027417">
    <property type="entry name" value="P-loop_NTPase"/>
</dbReference>
<dbReference type="SUPFAM" id="SSF52540">
    <property type="entry name" value="P-loop containing nucleoside triphosphate hydrolases"/>
    <property type="match status" value="1"/>
</dbReference>
<comment type="subcellular location">
    <subcellularLocation>
        <location evidence="1">Membrane</location>
        <topology evidence="1">Multi-pass membrane protein</topology>
    </subcellularLocation>
</comment>
<evidence type="ECO:0000256" key="6">
    <source>
        <dbReference type="ARBA" id="ARBA00022989"/>
    </source>
</evidence>
<organism evidence="10 11">
    <name type="scientific">Mortierella hygrophila</name>
    <dbReference type="NCBI Taxonomy" id="979708"/>
    <lineage>
        <taxon>Eukaryota</taxon>
        <taxon>Fungi</taxon>
        <taxon>Fungi incertae sedis</taxon>
        <taxon>Mucoromycota</taxon>
        <taxon>Mortierellomycotina</taxon>
        <taxon>Mortierellomycetes</taxon>
        <taxon>Mortierellales</taxon>
        <taxon>Mortierellaceae</taxon>
        <taxon>Mortierella</taxon>
    </lineage>
</organism>
<dbReference type="InterPro" id="IPR039421">
    <property type="entry name" value="Type_1_exporter"/>
</dbReference>
<dbReference type="SMART" id="SM00382">
    <property type="entry name" value="AAA"/>
    <property type="match status" value="1"/>
</dbReference>
<evidence type="ECO:0000256" key="8">
    <source>
        <dbReference type="SAM" id="MobiDB-lite"/>
    </source>
</evidence>
<dbReference type="Proteomes" id="UP000723463">
    <property type="component" value="Unassembled WGS sequence"/>
</dbReference>
<dbReference type="PANTHER" id="PTHR43394">
    <property type="entry name" value="ATP-DEPENDENT PERMEASE MDL1, MITOCHONDRIAL"/>
    <property type="match status" value="1"/>
</dbReference>
<dbReference type="InterPro" id="IPR010979">
    <property type="entry name" value="Ribosomal_uS13-like_H2TH"/>
</dbReference>
<sequence length="262" mass="28846">MNIEVKPGETIAFVGQSGSGSQPSLVLLRVSTTLNVTGLITLDNMDLKSYNVTFLPDIIGIVSQEPVLFNVSIRRNIAVGIRKDQLSPTDKEIEDVCKLANAPEFIMKLPERYNTLVGERGALLSGGQKQRVAIARALIRNSRIMLLDEATSALDSESEKLVQEALDKARNGCSTIVIARRLSTIQDADLILVVKDSTIVESGRHSELMALGGVYSELCRKQNLEKIRAHRCLRHYWGVRGRGQHTKTTGRRGRAVGVSKKK</sequence>
<evidence type="ECO:0000256" key="1">
    <source>
        <dbReference type="ARBA" id="ARBA00004141"/>
    </source>
</evidence>
<evidence type="ECO:0000259" key="9">
    <source>
        <dbReference type="PROSITE" id="PS50893"/>
    </source>
</evidence>
<keyword evidence="11" id="KW-1185">Reference proteome</keyword>
<dbReference type="GO" id="GO:0003676">
    <property type="term" value="F:nucleic acid binding"/>
    <property type="evidence" value="ECO:0007669"/>
    <property type="project" value="InterPro"/>
</dbReference>
<dbReference type="PROSITE" id="PS00211">
    <property type="entry name" value="ABC_TRANSPORTER_1"/>
    <property type="match status" value="1"/>
</dbReference>
<dbReference type="GO" id="GO:0090374">
    <property type="term" value="P:oligopeptide export from mitochondrion"/>
    <property type="evidence" value="ECO:0007669"/>
    <property type="project" value="TreeGrafter"/>
</dbReference>
<feature type="domain" description="ABC transporter" evidence="9">
    <location>
        <begin position="1"/>
        <end position="221"/>
    </location>
</feature>
<feature type="region of interest" description="Disordered" evidence="8">
    <location>
        <begin position="243"/>
        <end position="262"/>
    </location>
</feature>
<dbReference type="AlphaFoldDB" id="A0A9P6F740"/>
<dbReference type="InterPro" id="IPR003439">
    <property type="entry name" value="ABC_transporter-like_ATP-bd"/>
</dbReference>
<dbReference type="SUPFAM" id="SSF46946">
    <property type="entry name" value="S13-like H2TH domain"/>
    <property type="match status" value="1"/>
</dbReference>